<evidence type="ECO:0000313" key="2">
    <source>
        <dbReference type="EMBL" id="QWG20673.1"/>
    </source>
</evidence>
<dbReference type="EMBL" id="CP076135">
    <property type="protein sequence ID" value="QWG20673.1"/>
    <property type="molecule type" value="Genomic_DNA"/>
</dbReference>
<dbReference type="KEGG" id="bsei:KMZ68_00835"/>
<proteinExistence type="predicted"/>
<dbReference type="Proteomes" id="UP000680805">
    <property type="component" value="Chromosome"/>
</dbReference>
<gene>
    <name evidence="2" type="ORF">KMZ68_00835</name>
</gene>
<organism evidence="2 3">
    <name type="scientific">Bradyrhizobium sediminis</name>
    <dbReference type="NCBI Taxonomy" id="2840469"/>
    <lineage>
        <taxon>Bacteria</taxon>
        <taxon>Pseudomonadati</taxon>
        <taxon>Pseudomonadota</taxon>
        <taxon>Alphaproteobacteria</taxon>
        <taxon>Hyphomicrobiales</taxon>
        <taxon>Nitrobacteraceae</taxon>
        <taxon>Bradyrhizobium</taxon>
    </lineage>
</organism>
<evidence type="ECO:0000259" key="1">
    <source>
        <dbReference type="Pfam" id="PF13619"/>
    </source>
</evidence>
<protein>
    <submittedName>
        <fullName evidence="2">KTSC domain-containing protein</fullName>
    </submittedName>
</protein>
<sequence>MIKAATTLIALLLTAEPGSEAVEVRDRGTVDLASFECRDTPRSTLIQRACYDRAQATMIVSVKGTYHQYCNLPPATFDDLMAAPSMGQFFRQNVEGTDSDGRYECRSGRVTGY</sequence>
<dbReference type="Pfam" id="PF13619">
    <property type="entry name" value="KTSC"/>
    <property type="match status" value="1"/>
</dbReference>
<dbReference type="InterPro" id="IPR025309">
    <property type="entry name" value="KTSC_dom"/>
</dbReference>
<dbReference type="AlphaFoldDB" id="A0A975NSS0"/>
<reference evidence="2" key="1">
    <citation type="submission" date="2021-06" db="EMBL/GenBank/DDBJ databases">
        <title>Bradyrhizobium sp. S2-11-2 Genome sequencing.</title>
        <authorList>
            <person name="Jin L."/>
        </authorList>
    </citation>
    <scope>NUCLEOTIDE SEQUENCE</scope>
    <source>
        <strain evidence="2">S2-11-2</strain>
    </source>
</reference>
<feature type="domain" description="KTSC" evidence="1">
    <location>
        <begin position="43"/>
        <end position="96"/>
    </location>
</feature>
<evidence type="ECO:0000313" key="3">
    <source>
        <dbReference type="Proteomes" id="UP000680805"/>
    </source>
</evidence>
<accession>A0A975NSS0</accession>
<name>A0A975NSS0_9BRAD</name>